<name>A0A4C1Y4H6_EUMVA</name>
<keyword evidence="1" id="KW-0812">Transmembrane</keyword>
<comment type="caution">
    <text evidence="2">The sequence shown here is derived from an EMBL/GenBank/DDBJ whole genome shotgun (WGS) entry which is preliminary data.</text>
</comment>
<keyword evidence="3" id="KW-1185">Reference proteome</keyword>
<keyword evidence="1" id="KW-0472">Membrane</keyword>
<sequence length="96" mass="11179">MAGARRTANPLARSPRELMITLLMLIYVLCRFVRRTMAHFCSVRLPTVRWQINIYRSVWLSLVLCKKRDAQWITGHLAQIALSQWVLSEKGLLNNL</sequence>
<dbReference type="AlphaFoldDB" id="A0A4C1Y4H6"/>
<evidence type="ECO:0000313" key="3">
    <source>
        <dbReference type="Proteomes" id="UP000299102"/>
    </source>
</evidence>
<accession>A0A4C1Y4H6</accession>
<dbReference type="EMBL" id="BGZK01001050">
    <property type="protein sequence ID" value="GBP69732.1"/>
    <property type="molecule type" value="Genomic_DNA"/>
</dbReference>
<keyword evidence="1" id="KW-1133">Transmembrane helix</keyword>
<organism evidence="2 3">
    <name type="scientific">Eumeta variegata</name>
    <name type="common">Bagworm moth</name>
    <name type="synonym">Eumeta japonica</name>
    <dbReference type="NCBI Taxonomy" id="151549"/>
    <lineage>
        <taxon>Eukaryota</taxon>
        <taxon>Metazoa</taxon>
        <taxon>Ecdysozoa</taxon>
        <taxon>Arthropoda</taxon>
        <taxon>Hexapoda</taxon>
        <taxon>Insecta</taxon>
        <taxon>Pterygota</taxon>
        <taxon>Neoptera</taxon>
        <taxon>Endopterygota</taxon>
        <taxon>Lepidoptera</taxon>
        <taxon>Glossata</taxon>
        <taxon>Ditrysia</taxon>
        <taxon>Tineoidea</taxon>
        <taxon>Psychidae</taxon>
        <taxon>Oiketicinae</taxon>
        <taxon>Eumeta</taxon>
    </lineage>
</organism>
<gene>
    <name evidence="2" type="ORF">EVAR_79967_1</name>
</gene>
<feature type="transmembrane region" description="Helical" evidence="1">
    <location>
        <begin position="18"/>
        <end position="34"/>
    </location>
</feature>
<protein>
    <submittedName>
        <fullName evidence="2">Uncharacterized protein</fullName>
    </submittedName>
</protein>
<dbReference type="Proteomes" id="UP000299102">
    <property type="component" value="Unassembled WGS sequence"/>
</dbReference>
<evidence type="ECO:0000256" key="1">
    <source>
        <dbReference type="SAM" id="Phobius"/>
    </source>
</evidence>
<proteinExistence type="predicted"/>
<reference evidence="2 3" key="1">
    <citation type="journal article" date="2019" name="Commun. Biol.">
        <title>The bagworm genome reveals a unique fibroin gene that provides high tensile strength.</title>
        <authorList>
            <person name="Kono N."/>
            <person name="Nakamura H."/>
            <person name="Ohtoshi R."/>
            <person name="Tomita M."/>
            <person name="Numata K."/>
            <person name="Arakawa K."/>
        </authorList>
    </citation>
    <scope>NUCLEOTIDE SEQUENCE [LARGE SCALE GENOMIC DNA]</scope>
</reference>
<evidence type="ECO:0000313" key="2">
    <source>
        <dbReference type="EMBL" id="GBP69732.1"/>
    </source>
</evidence>